<dbReference type="Gene3D" id="3.30.470.10">
    <property type="match status" value="1"/>
</dbReference>
<dbReference type="Pfam" id="PF01063">
    <property type="entry name" value="Aminotran_4"/>
    <property type="match status" value="1"/>
</dbReference>
<evidence type="ECO:0000313" key="9">
    <source>
        <dbReference type="EMBL" id="CAD7287763.1"/>
    </source>
</evidence>
<comment type="catalytic activity">
    <reaction evidence="7">
        <text>L-isoleucine + 2-oxoglutarate = (S)-3-methyl-2-oxopentanoate + L-glutamate</text>
        <dbReference type="Rhea" id="RHEA:24801"/>
        <dbReference type="ChEBI" id="CHEBI:16810"/>
        <dbReference type="ChEBI" id="CHEBI:29985"/>
        <dbReference type="ChEBI" id="CHEBI:35146"/>
        <dbReference type="ChEBI" id="CHEBI:58045"/>
        <dbReference type="EC" id="2.6.1.42"/>
    </reaction>
</comment>
<evidence type="ECO:0000256" key="3">
    <source>
        <dbReference type="ARBA" id="ARBA00005072"/>
    </source>
</evidence>
<reference evidence="9 10" key="1">
    <citation type="submission" date="2020-11" db="EMBL/GenBank/DDBJ databases">
        <authorList>
            <person name="Peeters C."/>
        </authorList>
    </citation>
    <scope>NUCLEOTIDE SEQUENCE [LARGE SCALE GENOMIC DNA]</scope>
    <source>
        <strain evidence="9 10">LMG 7974</strain>
    </source>
</reference>
<comment type="similarity">
    <text evidence="4">Belongs to the class-IV pyridoxal-phosphate-dependent aminotransferase family.</text>
</comment>
<evidence type="ECO:0000256" key="1">
    <source>
        <dbReference type="ARBA" id="ARBA00004824"/>
    </source>
</evidence>
<organism evidence="9 10">
    <name type="scientific">Campylobacter majalis</name>
    <dbReference type="NCBI Taxonomy" id="2790656"/>
    <lineage>
        <taxon>Bacteria</taxon>
        <taxon>Pseudomonadati</taxon>
        <taxon>Campylobacterota</taxon>
        <taxon>Epsilonproteobacteria</taxon>
        <taxon>Campylobacterales</taxon>
        <taxon>Campylobacteraceae</taxon>
        <taxon>Campylobacter</taxon>
    </lineage>
</organism>
<dbReference type="PANTHER" id="PTHR42743">
    <property type="entry name" value="AMINO-ACID AMINOTRANSFERASE"/>
    <property type="match status" value="1"/>
</dbReference>
<dbReference type="InterPro" id="IPR043131">
    <property type="entry name" value="BCAT-like_N"/>
</dbReference>
<gene>
    <name evidence="9" type="primary">dat</name>
    <name evidence="9" type="ORF">LMG7974_00644</name>
</gene>
<dbReference type="PANTHER" id="PTHR42743:SF11">
    <property type="entry name" value="AMINODEOXYCHORISMATE LYASE"/>
    <property type="match status" value="1"/>
</dbReference>
<dbReference type="Proteomes" id="UP000789803">
    <property type="component" value="Unassembled WGS sequence"/>
</dbReference>
<comment type="pathway">
    <text evidence="3">Amino-acid biosynthesis; L-leucine biosynthesis; L-leucine from 3-methyl-2-oxobutanoate: step 4/4.</text>
</comment>
<dbReference type="GO" id="GO:0047810">
    <property type="term" value="F:D-alanine-2-oxoglutarate aminotransferase activity"/>
    <property type="evidence" value="ECO:0007669"/>
    <property type="project" value="UniProtKB-EC"/>
</dbReference>
<comment type="catalytic activity">
    <reaction evidence="6">
        <text>L-valine + 2-oxoglutarate = 3-methyl-2-oxobutanoate + L-glutamate</text>
        <dbReference type="Rhea" id="RHEA:24813"/>
        <dbReference type="ChEBI" id="CHEBI:11851"/>
        <dbReference type="ChEBI" id="CHEBI:16810"/>
        <dbReference type="ChEBI" id="CHEBI:29985"/>
        <dbReference type="ChEBI" id="CHEBI:57762"/>
        <dbReference type="EC" id="2.6.1.42"/>
    </reaction>
</comment>
<evidence type="ECO:0000256" key="4">
    <source>
        <dbReference type="ARBA" id="ARBA00009320"/>
    </source>
</evidence>
<dbReference type="InterPro" id="IPR001544">
    <property type="entry name" value="Aminotrans_IV"/>
</dbReference>
<dbReference type="EC" id="2.6.1.42" evidence="5"/>
<accession>A0ABN7K5G2</accession>
<name>A0ABN7K5G2_9BACT</name>
<dbReference type="InterPro" id="IPR036038">
    <property type="entry name" value="Aminotransferase-like"/>
</dbReference>
<protein>
    <recommendedName>
        <fullName evidence="5">branched-chain-amino-acid transaminase</fullName>
        <ecNumber evidence="5">2.6.1.42</ecNumber>
    </recommendedName>
</protein>
<keyword evidence="9" id="KW-0808">Transferase</keyword>
<proteinExistence type="inferred from homology"/>
<evidence type="ECO:0000256" key="6">
    <source>
        <dbReference type="ARBA" id="ARBA00048212"/>
    </source>
</evidence>
<comment type="pathway">
    <text evidence="1">Amino-acid biosynthesis; L-isoleucine biosynthesis; L-isoleucine from 2-oxobutanoate: step 4/4.</text>
</comment>
<comment type="catalytic activity">
    <reaction evidence="8">
        <text>L-leucine + 2-oxoglutarate = 4-methyl-2-oxopentanoate + L-glutamate</text>
        <dbReference type="Rhea" id="RHEA:18321"/>
        <dbReference type="ChEBI" id="CHEBI:16810"/>
        <dbReference type="ChEBI" id="CHEBI:17865"/>
        <dbReference type="ChEBI" id="CHEBI:29985"/>
        <dbReference type="ChEBI" id="CHEBI:57427"/>
        <dbReference type="EC" id="2.6.1.42"/>
    </reaction>
</comment>
<dbReference type="EMBL" id="CAJHOF010000004">
    <property type="protein sequence ID" value="CAD7287763.1"/>
    <property type="molecule type" value="Genomic_DNA"/>
</dbReference>
<keyword evidence="10" id="KW-1185">Reference proteome</keyword>
<evidence type="ECO:0000256" key="2">
    <source>
        <dbReference type="ARBA" id="ARBA00004931"/>
    </source>
</evidence>
<evidence type="ECO:0000256" key="5">
    <source>
        <dbReference type="ARBA" id="ARBA00013053"/>
    </source>
</evidence>
<dbReference type="InterPro" id="IPR050571">
    <property type="entry name" value="Class-IV_PLP-Dep_Aminotrnsfr"/>
</dbReference>
<sequence length="290" mass="32928">MKNKLKGMVYINGEYLKADEAKISAFDRGFIFGDGIYEVVPVINRCLVDRDDFWDRFKLSLNEIQISIPYSKQEFEEILNNVIKLNNLKEGGIYMQVTRGVAPRTFEFVTGLTPSVFIFTYEADIINNQLAQSGIKVVSVEDIRWKRRDIKSISLLAQCYAKNEAVKRGAFEGIMLENGYVSEACSSSVFIIKNNTLITKPLSNEILPGIRRKVLLNLANECGLKVELRNFTIDELYDADEAFISAATLVLLPINNADDKTIKLGKYAQILRQKYVQRLLDESKSTNNIN</sequence>
<comment type="caution">
    <text evidence="9">The sequence shown here is derived from an EMBL/GenBank/DDBJ whole genome shotgun (WGS) entry which is preliminary data.</text>
</comment>
<evidence type="ECO:0000256" key="8">
    <source>
        <dbReference type="ARBA" id="ARBA00049229"/>
    </source>
</evidence>
<evidence type="ECO:0000313" key="10">
    <source>
        <dbReference type="Proteomes" id="UP000789803"/>
    </source>
</evidence>
<dbReference type="CDD" id="cd01558">
    <property type="entry name" value="D-AAT_like"/>
    <property type="match status" value="1"/>
</dbReference>
<comment type="pathway">
    <text evidence="2">Amino-acid biosynthesis; L-valine biosynthesis; L-valine from pyruvate: step 4/4.</text>
</comment>
<keyword evidence="9" id="KW-0032">Aminotransferase</keyword>
<dbReference type="SUPFAM" id="SSF56752">
    <property type="entry name" value="D-aminoacid aminotransferase-like PLP-dependent enzymes"/>
    <property type="match status" value="1"/>
</dbReference>
<dbReference type="RefSeq" id="WP_229932460.1">
    <property type="nucleotide sequence ID" value="NZ_CAJHOF010000004.1"/>
</dbReference>
<dbReference type="InterPro" id="IPR043132">
    <property type="entry name" value="BCAT-like_C"/>
</dbReference>
<evidence type="ECO:0000256" key="7">
    <source>
        <dbReference type="ARBA" id="ARBA00048798"/>
    </source>
</evidence>
<dbReference type="Gene3D" id="3.20.10.10">
    <property type="entry name" value="D-amino Acid Aminotransferase, subunit A, domain 2"/>
    <property type="match status" value="1"/>
</dbReference>